<evidence type="ECO:0000313" key="6">
    <source>
        <dbReference type="Proteomes" id="UP001150830"/>
    </source>
</evidence>
<dbReference type="InterPro" id="IPR000551">
    <property type="entry name" value="MerR-type_HTH_dom"/>
</dbReference>
<keyword evidence="2" id="KW-0238">DNA-binding</keyword>
<dbReference type="GO" id="GO:0003677">
    <property type="term" value="F:DNA binding"/>
    <property type="evidence" value="ECO:0007669"/>
    <property type="project" value="UniProtKB-KW"/>
</dbReference>
<gene>
    <name evidence="5" type="ORF">OUO13_04730</name>
</gene>
<dbReference type="PANTHER" id="PTHR30204:SF67">
    <property type="entry name" value="HTH-TYPE TRANSCRIPTIONAL REGULATOR MLRA-RELATED"/>
    <property type="match status" value="1"/>
</dbReference>
<accession>A0A9X3EBH5</accession>
<evidence type="ECO:0000259" key="4">
    <source>
        <dbReference type="PROSITE" id="PS50937"/>
    </source>
</evidence>
<keyword evidence="1" id="KW-0805">Transcription regulation</keyword>
<sequence>MRSEQDEPVSWPDGTYPIREFARLSGVNPATLRAWERRYGIVKPLRTPKGHRFYNDQHLQDVRRILYWLEQGYPVRQVQLLLNQPSSNQTTSERTDVWSEQQLLVVSSVEQFELGVLDQSLNDGFSHYPVAIYYERALLPALEQLRGHSHGRLLASLLESRLIQRLQVLMHQQQRHASGPRLLLSSNCRSATLDLLIRACAIGAAGLRVELLDTSLPASDVRLAADALQASHLWLHWQPATDSQHQEWQALVSSPRSFWLSGCQSFVIYDLPDLNDLRRLPLQQQIQSYILDYGRGGEVAAPWSITHEVNDHD</sequence>
<keyword evidence="3" id="KW-0804">Transcription</keyword>
<dbReference type="GO" id="GO:0003700">
    <property type="term" value="F:DNA-binding transcription factor activity"/>
    <property type="evidence" value="ECO:0007669"/>
    <property type="project" value="InterPro"/>
</dbReference>
<evidence type="ECO:0000256" key="1">
    <source>
        <dbReference type="ARBA" id="ARBA00023015"/>
    </source>
</evidence>
<evidence type="ECO:0000313" key="5">
    <source>
        <dbReference type="EMBL" id="MCY0964482.1"/>
    </source>
</evidence>
<dbReference type="AlphaFoldDB" id="A0A9X3EBH5"/>
<dbReference type="Proteomes" id="UP001150830">
    <property type="component" value="Unassembled WGS sequence"/>
</dbReference>
<dbReference type="Gene3D" id="1.10.1660.10">
    <property type="match status" value="1"/>
</dbReference>
<dbReference type="SUPFAM" id="SSF46955">
    <property type="entry name" value="Putative DNA-binding domain"/>
    <property type="match status" value="1"/>
</dbReference>
<keyword evidence="6" id="KW-1185">Reference proteome</keyword>
<dbReference type="InterPro" id="IPR009061">
    <property type="entry name" value="DNA-bd_dom_put_sf"/>
</dbReference>
<comment type="caution">
    <text evidence="5">The sequence shown here is derived from an EMBL/GenBank/DDBJ whole genome shotgun (WGS) entry which is preliminary data.</text>
</comment>
<dbReference type="SMART" id="SM00422">
    <property type="entry name" value="HTH_MERR"/>
    <property type="match status" value="1"/>
</dbReference>
<reference evidence="5" key="1">
    <citation type="submission" date="2022-11" db="EMBL/GenBank/DDBJ databases">
        <title>Parathalassolutuus dongxingensis gen. nov., sp. nov., a novel member of family Oceanospirillaceae isolated from a coastal shrimp pond in Guangxi, China.</title>
        <authorList>
            <person name="Chen H."/>
        </authorList>
    </citation>
    <scope>NUCLEOTIDE SEQUENCE</scope>
    <source>
        <strain evidence="5">G-43</strain>
    </source>
</reference>
<protein>
    <submittedName>
        <fullName evidence="5">MerR family transcriptional regulator</fullName>
    </submittedName>
</protein>
<dbReference type="PANTHER" id="PTHR30204">
    <property type="entry name" value="REDOX-CYCLING DRUG-SENSING TRANSCRIPTIONAL ACTIVATOR SOXR"/>
    <property type="match status" value="1"/>
</dbReference>
<dbReference type="RefSeq" id="WP_283172698.1">
    <property type="nucleotide sequence ID" value="NZ_JAPNOA010000016.1"/>
</dbReference>
<evidence type="ECO:0000256" key="2">
    <source>
        <dbReference type="ARBA" id="ARBA00023125"/>
    </source>
</evidence>
<name>A0A9X3EBH5_9GAMM</name>
<proteinExistence type="predicted"/>
<evidence type="ECO:0000256" key="3">
    <source>
        <dbReference type="ARBA" id="ARBA00023163"/>
    </source>
</evidence>
<dbReference type="InterPro" id="IPR047057">
    <property type="entry name" value="MerR_fam"/>
</dbReference>
<feature type="domain" description="HTH merR-type" evidence="4">
    <location>
        <begin position="15"/>
        <end position="84"/>
    </location>
</feature>
<dbReference type="EMBL" id="JAPNOA010000016">
    <property type="protein sequence ID" value="MCY0964482.1"/>
    <property type="molecule type" value="Genomic_DNA"/>
</dbReference>
<dbReference type="CDD" id="cd01104">
    <property type="entry name" value="HTH_MlrA-CarA"/>
    <property type="match status" value="1"/>
</dbReference>
<organism evidence="5 6">
    <name type="scientific">Parathalassolituus penaei</name>
    <dbReference type="NCBI Taxonomy" id="2997323"/>
    <lineage>
        <taxon>Bacteria</taxon>
        <taxon>Pseudomonadati</taxon>
        <taxon>Pseudomonadota</taxon>
        <taxon>Gammaproteobacteria</taxon>
        <taxon>Oceanospirillales</taxon>
        <taxon>Oceanospirillaceae</taxon>
        <taxon>Parathalassolituus</taxon>
    </lineage>
</organism>
<dbReference type="PROSITE" id="PS50937">
    <property type="entry name" value="HTH_MERR_2"/>
    <property type="match status" value="1"/>
</dbReference>
<dbReference type="Pfam" id="PF13411">
    <property type="entry name" value="MerR_1"/>
    <property type="match status" value="1"/>
</dbReference>